<dbReference type="PANTHER" id="PTHR46975:SF2">
    <property type="entry name" value="PROTEIN SWEETIE"/>
    <property type="match status" value="1"/>
</dbReference>
<feature type="compositionally biased region" description="Low complexity" evidence="2">
    <location>
        <begin position="2008"/>
        <end position="2017"/>
    </location>
</feature>
<feature type="compositionally biased region" description="Low complexity" evidence="2">
    <location>
        <begin position="2277"/>
        <end position="2290"/>
    </location>
</feature>
<proteinExistence type="inferred from homology"/>
<dbReference type="Proteomes" id="UP000195402">
    <property type="component" value="Unassembled WGS sequence"/>
</dbReference>
<dbReference type="FunCoup" id="A0A200Q0G4">
    <property type="interactions" value="3125"/>
</dbReference>
<dbReference type="EMBL" id="MVGT01003453">
    <property type="protein sequence ID" value="OVA03962.1"/>
    <property type="molecule type" value="Genomic_DNA"/>
</dbReference>
<comment type="caution">
    <text evidence="3">The sequence shown here is derived from an EMBL/GenBank/DDBJ whole genome shotgun (WGS) entry which is preliminary data.</text>
</comment>
<dbReference type="InterPro" id="IPR011989">
    <property type="entry name" value="ARM-like"/>
</dbReference>
<comment type="similarity">
    <text evidence="1">Belongs to the HEATR5 family.</text>
</comment>
<dbReference type="InterPro" id="IPR046837">
    <property type="entry name" value="Laa1/Sip1/HEATR5-like_HEAT"/>
</dbReference>
<dbReference type="STRING" id="56857.A0A200Q0G4"/>
<sequence>MARNYVRENVPLSRFGVLVAQLESIVASAAQQPPESILCFDLLSDLLSAIDEEPKAFSDYLRFFGNWLMQESILLWQRKCEDALYSLLILGARRPVRHLASLAMARIISKGDGISIYSRASSLQGLLSDGKRSEPLRAAGAAQCLGELYRHFGRRITSGLLETTNIAAKLIRFNEDFVRQEALEMLQNALEGSGGTGASAAYTESFRLIMRIGVGDKSFIVRIAAARCLKTFASIGGPGLGVTELDNSASYCALEDSTSSVRDAFSEALGALLALGMNPEAQVQPRGKSPPTPARKLEGCLQKHLTGPFMRANGVRSKDARIGLTLSWVFFLQAIRLKYLHPDSDLSEFALQALDMLRGDSSVDAHALACVLYILRVGVTDQMTESTQRSFLVLLGRQLESPDISPSMEVAVLRTLSYILKTLGEVPLEFKEVLDNTVVAALSHSAVLVRIEAALTLRALAEVDPTCVGGLISYAVTTLNALRESVSFEKGSRLQVELDSLHGQATILAALVSISPKLPLGYPAKLPRLVLNVSKKMLTEYSRNPLAATAKNEAGWLLLASLIASMPKEELEDQVFDILSLWASPFGGNHEYATKQNEDLTSEIRVWSAAIDALTAFVRCFISESVVASDNGVLLQPVLIYLGRALSYISLLTSKQLPNAKPALDLFVIRTLIAYQYLPDPMAYRNDHSQIIQICTTPFRDPSGCEESSCLRLLLDKRDAWLGPWIPGRDWFEDELRAFQGGKDGLMPCVWENELSTFPQPETTGKMLVNQMLLCFGILFATKENSGKLSLLGMIEQCLKVGKKQSWHAASVTNACVGLLAGLKVFLALRPQPLGVDVLSSAQAIFQGILGEGDICAAQRRASSEGLGLLARLGNDIFTARMTRALLGDLIGATDLNYTASIALSLGCIHRSAGGMALSTLVPTTVSAISSLAKSPNCGLQIWSLHGLLLTIEAAGLSYVSQVQATLLLVMEILMSDENGWVDLRQGIGRLINAIVAVLGPELAPGSIFFSRCKSVVAEISSGQETSILLESVRFTQQLVLFAPQAVSMHSHVQSLIPTLASRQPALRHLAVLTLRHLIEKDPVAIIDEKIEENLFHMFDEETDSEIGNLVRTTITRLLYTSCPLCPSHWISICRNMVLAMPARRNTFGNNARSDLDPVNGLDGDARLYHGEDDENMVSSVQGRQIQGVSSVDPKRDNHLRYRTRVFAAECLSVVPTAVGKNPAHFDLSLARKLSASATHGDWLVIHIQELIALAYQISTMQFESMQPIGVRLLSTIVEKFEKIPDPDLPGHFLMEQYQAQLISAIRTGLDTSSGPLLLEAGLHLATKILTSSITSGDQVAVKRIFSLISRPLNDFKDLYYPSFAEWVACKIKVRLLAAHASVKCYTYALLRRQHSEVRDEYLALIPQFSKASDILGKHWMSILKDYSCICFRLQSNSTYKPFLDGIQSPLVSSKLQSCLEEAWPVILQAITLDAVPVKLEMDESSKQTVEDSVIDAFISGYRMVELESKEFHFLWGFALLVLFHGQHPIKCMPLIGANAKLNEDSLLEETNSQGSKFLEIALLVFHCLSTERFFRVGFLTLDICRELLQVLAYSFQMEDSQNGLVVPVLSQIVKVSPDDFFETEDFAPMAMELCVMHLYNIFQSTDTISQDHPSCKDLVSALVVTAETVLQRSKPQMKLNSVLAYLMTSYNCLRGASTESCLSKVVAFVQSIGSILKKHIEDNAKLDGDGLAHLNRVMEAWLNVITSLTQDCIKGIHLLESKRTNMRRLLQMKLAFSLEQAFSIAKLAHETLHLGENKDNNKILFTVYRCCTRCIQTTLSDSDTQVQTIVLQVLKSMTQKDLGDGSNVDNSSFFMFFIGEIFEDIFIVVQNKLKKPVNRESAAIIGECLRLLVLLQALSKVCQKGLLNLFLEAVVMVVSAPYDDRSQEVVEIRSTAGKLVSHIAQVPSSATHFKDVLLAMPVTHRQQLQDIIRASVTVDQKPAQTKPVASPLIIKLPVQIAQKDDSQVVSDSAASAMHSGKEEMEEEDDWDAFQSFPAVADATDVKSQVHQKPAELDSVNHPSIAEFDDFDTNDEFQEFSSSQPLEDVKEVHDSQLLEGLGEKSVLPSQEGDFPELSAPQPSKSVTKPSNEQLDGCDDTEIIQDSTVEVLLSDESDHQSLEASRSSSDDHSGEDSEQRTNKNHDDENDHVSSSDPEPIEEDTQESGNVELHLEETDDGTESPIREEDLVSGNALQELSDPQTLEDAADGETHEQDANSSEIARENLPEKEYENQQQESIPSSEAAISSQDGIDIKNHSMGSTD</sequence>
<dbReference type="GO" id="GO:0005975">
    <property type="term" value="P:carbohydrate metabolic process"/>
    <property type="evidence" value="ECO:0007669"/>
    <property type="project" value="InterPro"/>
</dbReference>
<dbReference type="Gene3D" id="1.25.10.10">
    <property type="entry name" value="Leucine-rich Repeat Variant"/>
    <property type="match status" value="1"/>
</dbReference>
<evidence type="ECO:0000313" key="3">
    <source>
        <dbReference type="EMBL" id="OVA03962.1"/>
    </source>
</evidence>
<keyword evidence="4" id="KW-1185">Reference proteome</keyword>
<gene>
    <name evidence="3" type="ORF">BVC80_8691g12</name>
</gene>
<dbReference type="PANTHER" id="PTHR46975">
    <property type="entry name" value="PROTEIN SWEETIE"/>
    <property type="match status" value="1"/>
</dbReference>
<dbReference type="InterPro" id="IPR016024">
    <property type="entry name" value="ARM-type_fold"/>
</dbReference>
<dbReference type="Pfam" id="PF20210">
    <property type="entry name" value="Laa1_Sip1_HTR5"/>
    <property type="match status" value="1"/>
</dbReference>
<feature type="compositionally biased region" description="Polar residues" evidence="2">
    <location>
        <begin position="2120"/>
        <end position="2133"/>
    </location>
</feature>
<protein>
    <recommendedName>
        <fullName evidence="5">HEAT</fullName>
    </recommendedName>
</protein>
<dbReference type="OrthoDB" id="192608at2759"/>
<feature type="compositionally biased region" description="Polar residues" evidence="2">
    <location>
        <begin position="2233"/>
        <end position="2242"/>
    </location>
</feature>
<reference evidence="3 4" key="1">
    <citation type="journal article" date="2017" name="Mol. Plant">
        <title>The Genome of Medicinal Plant Macleaya cordata Provides New Insights into Benzylisoquinoline Alkaloids Metabolism.</title>
        <authorList>
            <person name="Liu X."/>
            <person name="Liu Y."/>
            <person name="Huang P."/>
            <person name="Ma Y."/>
            <person name="Qing Z."/>
            <person name="Tang Q."/>
            <person name="Cao H."/>
            <person name="Cheng P."/>
            <person name="Zheng Y."/>
            <person name="Yuan Z."/>
            <person name="Zhou Y."/>
            <person name="Liu J."/>
            <person name="Tang Z."/>
            <person name="Zhuo Y."/>
            <person name="Zhang Y."/>
            <person name="Yu L."/>
            <person name="Huang J."/>
            <person name="Yang P."/>
            <person name="Peng Q."/>
            <person name="Zhang J."/>
            <person name="Jiang W."/>
            <person name="Zhang Z."/>
            <person name="Lin K."/>
            <person name="Ro D.K."/>
            <person name="Chen X."/>
            <person name="Xiong X."/>
            <person name="Shang Y."/>
            <person name="Huang S."/>
            <person name="Zeng J."/>
        </authorList>
    </citation>
    <scope>NUCLEOTIDE SEQUENCE [LARGE SCALE GENOMIC DNA]</scope>
    <source>
        <strain evidence="4">cv. BLH2017</strain>
        <tissue evidence="3">Root</tissue>
    </source>
</reference>
<organism evidence="3 4">
    <name type="scientific">Macleaya cordata</name>
    <name type="common">Five-seeded plume-poppy</name>
    <name type="synonym">Bocconia cordata</name>
    <dbReference type="NCBI Taxonomy" id="56857"/>
    <lineage>
        <taxon>Eukaryota</taxon>
        <taxon>Viridiplantae</taxon>
        <taxon>Streptophyta</taxon>
        <taxon>Embryophyta</taxon>
        <taxon>Tracheophyta</taxon>
        <taxon>Spermatophyta</taxon>
        <taxon>Magnoliopsida</taxon>
        <taxon>Ranunculales</taxon>
        <taxon>Papaveraceae</taxon>
        <taxon>Papaveroideae</taxon>
        <taxon>Macleaya</taxon>
    </lineage>
</organism>
<name>A0A200Q0G4_MACCD</name>
<evidence type="ECO:0008006" key="5">
    <source>
        <dbReference type="Google" id="ProtNLM"/>
    </source>
</evidence>
<evidence type="ECO:0000256" key="2">
    <source>
        <dbReference type="SAM" id="MobiDB-lite"/>
    </source>
</evidence>
<accession>A0A200Q0G4</accession>
<feature type="compositionally biased region" description="Basic and acidic residues" evidence="2">
    <location>
        <begin position="2250"/>
        <end position="2273"/>
    </location>
</feature>
<feature type="region of interest" description="Disordered" evidence="2">
    <location>
        <begin position="2045"/>
        <end position="2304"/>
    </location>
</feature>
<dbReference type="InterPro" id="IPR044218">
    <property type="entry name" value="SWEETIE"/>
</dbReference>
<feature type="region of interest" description="Disordered" evidence="2">
    <location>
        <begin position="2008"/>
        <end position="2030"/>
    </location>
</feature>
<feature type="compositionally biased region" description="Basic and acidic residues" evidence="2">
    <location>
        <begin position="2167"/>
        <end position="2192"/>
    </location>
</feature>
<evidence type="ECO:0000313" key="4">
    <source>
        <dbReference type="Proteomes" id="UP000195402"/>
    </source>
</evidence>
<feature type="compositionally biased region" description="Basic and acidic residues" evidence="2">
    <location>
        <begin position="2087"/>
        <end position="2096"/>
    </location>
</feature>
<dbReference type="SUPFAM" id="SSF48371">
    <property type="entry name" value="ARM repeat"/>
    <property type="match status" value="2"/>
</dbReference>
<dbReference type="OMA" id="YPQVIQE"/>
<dbReference type="InParanoid" id="A0A200Q0G4"/>
<feature type="compositionally biased region" description="Acidic residues" evidence="2">
    <location>
        <begin position="2067"/>
        <end position="2078"/>
    </location>
</feature>
<evidence type="ECO:0000256" key="1">
    <source>
        <dbReference type="ARBA" id="ARBA00008304"/>
    </source>
</evidence>